<name>A0A855Y4Z4_9BACL</name>
<sequence length="74" mass="8905">MNKEEANAQMDTFLRFPGFVRVSEDHVINVKHVIGVDEMKRVLFLTDKEKGKEEVKVDEEYWWNFIIEYNGRQK</sequence>
<dbReference type="RefSeq" id="WP_110000795.1">
    <property type="nucleotide sequence ID" value="NZ_QGTZ01000009.1"/>
</dbReference>
<proteinExistence type="predicted"/>
<dbReference type="EMBL" id="QGTZ01000009">
    <property type="protein sequence ID" value="PWW37378.1"/>
    <property type="molecule type" value="Genomic_DNA"/>
</dbReference>
<accession>A0A855Y4Z4</accession>
<reference evidence="1 2" key="1">
    <citation type="submission" date="2018-05" db="EMBL/GenBank/DDBJ databases">
        <title>Freshwater and sediment microbial communities from various areas in North America, analyzing microbe dynamics in response to fracking.</title>
        <authorList>
            <person name="Lamendella R."/>
        </authorList>
    </citation>
    <scope>NUCLEOTIDE SEQUENCE [LARGE SCALE GENOMIC DNA]</scope>
    <source>
        <strain evidence="1 2">DB-3</strain>
    </source>
</reference>
<evidence type="ECO:0008006" key="3">
    <source>
        <dbReference type="Google" id="ProtNLM"/>
    </source>
</evidence>
<dbReference type="Proteomes" id="UP000247078">
    <property type="component" value="Unassembled WGS sequence"/>
</dbReference>
<evidence type="ECO:0000313" key="1">
    <source>
        <dbReference type="EMBL" id="PWW37378.1"/>
    </source>
</evidence>
<evidence type="ECO:0000313" key="2">
    <source>
        <dbReference type="Proteomes" id="UP000247078"/>
    </source>
</evidence>
<organism evidence="1 2">
    <name type="scientific">Paenibacillus pabuli</name>
    <dbReference type="NCBI Taxonomy" id="1472"/>
    <lineage>
        <taxon>Bacteria</taxon>
        <taxon>Bacillati</taxon>
        <taxon>Bacillota</taxon>
        <taxon>Bacilli</taxon>
        <taxon>Bacillales</taxon>
        <taxon>Paenibacillaceae</taxon>
        <taxon>Paenibacillus</taxon>
    </lineage>
</organism>
<comment type="caution">
    <text evidence="1">The sequence shown here is derived from an EMBL/GenBank/DDBJ whole genome shotgun (WGS) entry which is preliminary data.</text>
</comment>
<protein>
    <recommendedName>
        <fullName evidence="3">LytTr DNA-binding domain-containing protein</fullName>
    </recommendedName>
</protein>
<gene>
    <name evidence="1" type="ORF">DET56_109264</name>
</gene>
<dbReference type="AlphaFoldDB" id="A0A855Y4Z4"/>